<dbReference type="GO" id="GO:0046872">
    <property type="term" value="F:metal ion binding"/>
    <property type="evidence" value="ECO:0007669"/>
    <property type="project" value="UniProtKB-KW"/>
</dbReference>
<comment type="caution">
    <text evidence="5">The sequence shown here is derived from an EMBL/GenBank/DDBJ whole genome shotgun (WGS) entry which is preliminary data.</text>
</comment>
<gene>
    <name evidence="5" type="ORF">A6A03_12525</name>
</gene>
<organism evidence="5 6">
    <name type="scientific">Chloroflexus islandicus</name>
    <dbReference type="NCBI Taxonomy" id="1707952"/>
    <lineage>
        <taxon>Bacteria</taxon>
        <taxon>Bacillati</taxon>
        <taxon>Chloroflexota</taxon>
        <taxon>Chloroflexia</taxon>
        <taxon>Chloroflexales</taxon>
        <taxon>Chloroflexineae</taxon>
        <taxon>Chloroflexaceae</taxon>
        <taxon>Chloroflexus</taxon>
    </lineage>
</organism>
<dbReference type="InterPro" id="IPR002933">
    <property type="entry name" value="Peptidase_M20"/>
</dbReference>
<evidence type="ECO:0000256" key="3">
    <source>
        <dbReference type="PIRSR" id="PIRSR037238-1"/>
    </source>
</evidence>
<reference evidence="5 6" key="1">
    <citation type="submission" date="2016-04" db="EMBL/GenBank/DDBJ databases">
        <title>Chloroflexus islandicus sp. nov., a thermophilic filamentous anoxygenic phototrophic bacterium from geyser Strokkur (Iceland).</title>
        <authorList>
            <person name="Gaisin V.A."/>
            <person name="Kalashnikov A.M."/>
            <person name="Sukhacheva M.V."/>
            <person name="Grouzdev D.S."/>
            <person name="Ivanov T.M."/>
            <person name="Kuznetsov B."/>
            <person name="Gorlenko V.M."/>
        </authorList>
    </citation>
    <scope>NUCLEOTIDE SEQUENCE [LARGE SCALE GENOMIC DNA]</scope>
    <source>
        <strain evidence="6">isl-2</strain>
    </source>
</reference>
<evidence type="ECO:0000313" key="6">
    <source>
        <dbReference type="Proteomes" id="UP000078287"/>
    </source>
</evidence>
<dbReference type="InterPro" id="IPR011650">
    <property type="entry name" value="Peptidase_M20_dimer"/>
</dbReference>
<dbReference type="InterPro" id="IPR017150">
    <property type="entry name" value="Pept_M20_glutamate_carboxypep"/>
</dbReference>
<proteinExistence type="predicted"/>
<keyword evidence="2" id="KW-0378">Hydrolase</keyword>
<dbReference type="CDD" id="cd03885">
    <property type="entry name" value="M20_CPDG2"/>
    <property type="match status" value="1"/>
</dbReference>
<dbReference type="GO" id="GO:0016787">
    <property type="term" value="F:hydrolase activity"/>
    <property type="evidence" value="ECO:0007669"/>
    <property type="project" value="UniProtKB-KW"/>
</dbReference>
<evidence type="ECO:0000256" key="1">
    <source>
        <dbReference type="ARBA" id="ARBA00022723"/>
    </source>
</evidence>
<protein>
    <submittedName>
        <fullName evidence="5">Peptidase M20</fullName>
    </submittedName>
</protein>
<dbReference type="PANTHER" id="PTHR43808:SF9">
    <property type="entry name" value="BLL0789 PROTEIN"/>
    <property type="match status" value="1"/>
</dbReference>
<evidence type="ECO:0000256" key="2">
    <source>
        <dbReference type="ARBA" id="ARBA00022801"/>
    </source>
</evidence>
<dbReference type="OrthoDB" id="9783294at2"/>
<keyword evidence="1" id="KW-0479">Metal-binding</keyword>
<feature type="active site" evidence="3">
    <location>
        <position position="85"/>
    </location>
</feature>
<evidence type="ECO:0000259" key="4">
    <source>
        <dbReference type="Pfam" id="PF07687"/>
    </source>
</evidence>
<dbReference type="Gene3D" id="3.30.70.360">
    <property type="match status" value="1"/>
</dbReference>
<evidence type="ECO:0000313" key="5">
    <source>
        <dbReference type="EMBL" id="OAN46487.1"/>
    </source>
</evidence>
<keyword evidence="6" id="KW-1185">Reference proteome</keyword>
<dbReference type="Gene3D" id="3.40.630.10">
    <property type="entry name" value="Zn peptidases"/>
    <property type="match status" value="1"/>
</dbReference>
<dbReference type="AlphaFoldDB" id="A0A178MEB4"/>
<dbReference type="PANTHER" id="PTHR43808">
    <property type="entry name" value="ACETYLORNITHINE DEACETYLASE"/>
    <property type="match status" value="1"/>
</dbReference>
<accession>A0A178MEB4</accession>
<feature type="domain" description="Peptidase M20 dimerisation" evidence="4">
    <location>
        <begin position="182"/>
        <end position="274"/>
    </location>
</feature>
<name>A0A178MEB4_9CHLR</name>
<dbReference type="PIRSF" id="PIRSF037238">
    <property type="entry name" value="Carboxypeptidase_G2"/>
    <property type="match status" value="1"/>
</dbReference>
<dbReference type="Pfam" id="PF01546">
    <property type="entry name" value="Peptidase_M20"/>
    <property type="match status" value="1"/>
</dbReference>
<dbReference type="STRING" id="1707952.A6A03_12525"/>
<dbReference type="InterPro" id="IPR050072">
    <property type="entry name" value="Peptidase_M20A"/>
</dbReference>
<dbReference type="SUPFAM" id="SSF53187">
    <property type="entry name" value="Zn-dependent exopeptidases"/>
    <property type="match status" value="1"/>
</dbReference>
<dbReference type="SUPFAM" id="SSF55031">
    <property type="entry name" value="Bacterial exopeptidase dimerisation domain"/>
    <property type="match status" value="1"/>
</dbReference>
<sequence>MLDRATIAVHEAKLLDLIARLVHLESPSTDKALLDACANELAALFTGIGQVERIANHAGGDHLRITVTDVAEPALPPALVLCHYDTVWPAGTVAQRPFTVTADRAFGPGAYDMKASIAMVYAALGGFGQPAPRLRRPVIVLLTSDEEIGSPTSRALIEATAAQAAHVLVIEPPTEPDGALKTARKGGGAFRVTITGKAAHAGVEPEKGASAITELAHQILAVNALANPAIGTTVNVGVIGGGTRPNVVPAEAWMEVDVRVWTQAEAARIEAGMAALQPVTPGTHVAVSGSVRRPPMERTPASAALFARAQELGAALGLDIREGSTGGGSDGNFTAALGIPTLDGLGCPGAGAHADHEQISRQGLIDRTALLCALLSEV</sequence>
<dbReference type="InterPro" id="IPR036264">
    <property type="entry name" value="Bact_exopeptidase_dim_dom"/>
</dbReference>
<dbReference type="Pfam" id="PF07687">
    <property type="entry name" value="M20_dimer"/>
    <property type="match status" value="1"/>
</dbReference>
<feature type="active site" description="Proton acceptor" evidence="3">
    <location>
        <position position="146"/>
    </location>
</feature>
<dbReference type="Proteomes" id="UP000078287">
    <property type="component" value="Unassembled WGS sequence"/>
</dbReference>
<dbReference type="RefSeq" id="WP_066785827.1">
    <property type="nucleotide sequence ID" value="NZ_LWQS01000044.1"/>
</dbReference>
<dbReference type="EMBL" id="LWQS01000044">
    <property type="protein sequence ID" value="OAN46487.1"/>
    <property type="molecule type" value="Genomic_DNA"/>
</dbReference>